<comment type="caution">
    <text evidence="1">The sequence shown here is derived from an EMBL/GenBank/DDBJ whole genome shotgun (WGS) entry which is preliminary data.</text>
</comment>
<proteinExistence type="predicted"/>
<dbReference type="AlphaFoldDB" id="A0A255Z469"/>
<evidence type="ECO:0000313" key="2">
    <source>
        <dbReference type="Proteomes" id="UP000216998"/>
    </source>
</evidence>
<keyword evidence="2" id="KW-1185">Reference proteome</keyword>
<gene>
    <name evidence="1" type="ORF">CHU95_05380</name>
</gene>
<reference evidence="1 2" key="1">
    <citation type="submission" date="2017-07" db="EMBL/GenBank/DDBJ databases">
        <title>Niveispirillum cyanobacteriorum sp. nov., isolated from cyanobacterial aggregates in a eutrophic lake.</title>
        <authorList>
            <person name="Cai H."/>
        </authorList>
    </citation>
    <scope>NUCLEOTIDE SEQUENCE [LARGE SCALE GENOMIC DNA]</scope>
    <source>
        <strain evidence="2">TH1-14</strain>
    </source>
</reference>
<dbReference type="Proteomes" id="UP000216998">
    <property type="component" value="Unassembled WGS sequence"/>
</dbReference>
<name>A0A255Z469_9PROT</name>
<organism evidence="1 2">
    <name type="scientific">Niveispirillum lacus</name>
    <dbReference type="NCBI Taxonomy" id="1981099"/>
    <lineage>
        <taxon>Bacteria</taxon>
        <taxon>Pseudomonadati</taxon>
        <taxon>Pseudomonadota</taxon>
        <taxon>Alphaproteobacteria</taxon>
        <taxon>Rhodospirillales</taxon>
        <taxon>Azospirillaceae</taxon>
        <taxon>Niveispirillum</taxon>
    </lineage>
</organism>
<evidence type="ECO:0000313" key="1">
    <source>
        <dbReference type="EMBL" id="OYQ36221.1"/>
    </source>
</evidence>
<accession>A0A255Z469</accession>
<protein>
    <submittedName>
        <fullName evidence="1">Uncharacterized protein</fullName>
    </submittedName>
</protein>
<dbReference type="EMBL" id="NOXU01000023">
    <property type="protein sequence ID" value="OYQ36221.1"/>
    <property type="molecule type" value="Genomic_DNA"/>
</dbReference>
<sequence length="614" mass="65239">MAMLLPFCAVLLTGCETSLTVSELKNGPSSTNINAVPAGFIYNLPAAVIRPTAYVTIRDCAVDTELEKVLAQIEPKGVKPVTEIKFVVGGSLSATQVAHQTILIDYRELQQFLKTSSISLERHPNGMLKSINASMADQTPQAIAAVASALGSAALFATGAPGAVLGAAGGLSDRSLMEIASADDKKDAKKDAPRKITERISFAACTPATYSLVTDRKAAAAKRNELISLLDNVTAEAAKLGADPKADSAKLDSLKVQKEKYSVQLDKVTAELSDIDAQLTLPLGSSKIYSEIKYPTPNNDSQQTIPANHSVIQSNNKTDMAFNSGQINPELLAGGIVLFSPNPGSFLARHFIDGHGNHTRLRAEPSLSNRPCRSQLNETCSSKSAIENVFTKISEVKIKERDMKPKYPGESALSIPAVSSDSNCTSSDATCESEVPKNHINANEGIIYVEPAKLKVDMTTANIGPQSVLSQDRVIHTADISVPQLGRYLALPLSAGFGEKSELKATFAEDGSLLTGTFAQPEESGLEFANALKGLADTALNTRTGIEDRKLKLLKQRADALSLAAGIQETTNKLTPTTDPMDDLNAELARVTAAASIAEAELRLQTARAKLLTP</sequence>